<dbReference type="PROSITE" id="PS00600">
    <property type="entry name" value="AA_TRANSFER_CLASS_3"/>
    <property type="match status" value="1"/>
</dbReference>
<dbReference type="InterPro" id="IPR015424">
    <property type="entry name" value="PyrdxlP-dep_Trfase"/>
</dbReference>
<comment type="cofactor">
    <cofactor evidence="1">
        <name>pyridoxal 5'-phosphate</name>
        <dbReference type="ChEBI" id="CHEBI:597326"/>
    </cofactor>
</comment>
<dbReference type="Gene3D" id="3.90.1150.10">
    <property type="entry name" value="Aspartate Aminotransferase, domain 1"/>
    <property type="match status" value="1"/>
</dbReference>
<dbReference type="SUPFAM" id="SSF53383">
    <property type="entry name" value="PLP-dependent transferases"/>
    <property type="match status" value="1"/>
</dbReference>
<keyword evidence="3 6" id="KW-0808">Transferase</keyword>
<dbReference type="AlphaFoldDB" id="A0A523S0A6"/>
<dbReference type="GO" id="GO:0030170">
    <property type="term" value="F:pyridoxal phosphate binding"/>
    <property type="evidence" value="ECO:0007669"/>
    <property type="project" value="InterPro"/>
</dbReference>
<organism evidence="6 7">
    <name type="scientific">Aerophobetes bacterium</name>
    <dbReference type="NCBI Taxonomy" id="2030807"/>
    <lineage>
        <taxon>Bacteria</taxon>
        <taxon>Candidatus Aerophobota</taxon>
    </lineage>
</organism>
<evidence type="ECO:0000256" key="4">
    <source>
        <dbReference type="ARBA" id="ARBA00022898"/>
    </source>
</evidence>
<comment type="caution">
    <text evidence="6">The sequence shown here is derived from an EMBL/GenBank/DDBJ whole genome shotgun (WGS) entry which is preliminary data.</text>
</comment>
<proteinExistence type="inferred from homology"/>
<accession>A0A523S0A6</accession>
<dbReference type="GO" id="GO:0008483">
    <property type="term" value="F:transaminase activity"/>
    <property type="evidence" value="ECO:0007669"/>
    <property type="project" value="UniProtKB-KW"/>
</dbReference>
<dbReference type="InterPro" id="IPR015421">
    <property type="entry name" value="PyrdxlP-dep_Trfase_major"/>
</dbReference>
<evidence type="ECO:0000313" key="7">
    <source>
        <dbReference type="Proteomes" id="UP000316360"/>
    </source>
</evidence>
<reference evidence="6 7" key="1">
    <citation type="submission" date="2019-03" db="EMBL/GenBank/DDBJ databases">
        <title>Metabolic potential of uncultured bacteria and archaea associated with petroleum seepage in deep-sea sediments.</title>
        <authorList>
            <person name="Dong X."/>
            <person name="Hubert C."/>
        </authorList>
    </citation>
    <scope>NUCLEOTIDE SEQUENCE [LARGE SCALE GENOMIC DNA]</scope>
    <source>
        <strain evidence="6">E44_bin7</strain>
    </source>
</reference>
<dbReference type="Proteomes" id="UP000316360">
    <property type="component" value="Unassembled WGS sequence"/>
</dbReference>
<dbReference type="Gene3D" id="3.40.640.10">
    <property type="entry name" value="Type I PLP-dependent aspartate aminotransferase-like (Major domain)"/>
    <property type="match status" value="1"/>
</dbReference>
<dbReference type="GO" id="GO:0042802">
    <property type="term" value="F:identical protein binding"/>
    <property type="evidence" value="ECO:0007669"/>
    <property type="project" value="TreeGrafter"/>
</dbReference>
<evidence type="ECO:0000256" key="2">
    <source>
        <dbReference type="ARBA" id="ARBA00022576"/>
    </source>
</evidence>
<protein>
    <submittedName>
        <fullName evidence="6">Aspartate aminotransferase family protein</fullName>
    </submittedName>
</protein>
<dbReference type="CDD" id="cd00610">
    <property type="entry name" value="OAT_like"/>
    <property type="match status" value="1"/>
</dbReference>
<dbReference type="PIRSF" id="PIRSF000521">
    <property type="entry name" value="Transaminase_4ab_Lys_Orn"/>
    <property type="match status" value="1"/>
</dbReference>
<evidence type="ECO:0000313" key="6">
    <source>
        <dbReference type="EMBL" id="TET11466.1"/>
    </source>
</evidence>
<name>A0A523S0A6_UNCAE</name>
<comment type="similarity">
    <text evidence="5">Belongs to the class-III pyridoxal-phosphate-dependent aminotransferase family.</text>
</comment>
<dbReference type="Pfam" id="PF00202">
    <property type="entry name" value="Aminotran_3"/>
    <property type="match status" value="1"/>
</dbReference>
<evidence type="ECO:0000256" key="1">
    <source>
        <dbReference type="ARBA" id="ARBA00001933"/>
    </source>
</evidence>
<keyword evidence="4 5" id="KW-0663">Pyridoxal phosphate</keyword>
<sequence>YFAPFFKKMPISIEKGKGSLVWDEEGKRYIDFTGGWGVTCLGHSHPNIVQAIITQSQKIMQNPNSGLTYSPIRAELLKAMVGILPGNLTRIFFTNSGAEANDAALKLARKVSGKLNVISTEKSFHGRTISTLSATGQAKNRERYNPLMPNYKFVPFNDIEAMKKAINREVASVILEPIQGEGGVNIPEEGYLEAVSEVCVKNDVLLIIDEIQTGFARTGKMFAVQDKNIKIDFLTMAKGIAGGFPFGAFAMREDISKKLKIGDHGGTYCGNPLGCAVALAVIKTLIREKIPDYAEKVGSKALRRLLNWKSKFPGIIEDARGKGLLLALELKNGQLAQRILEESLKKGLILNVTQGNIIRIFPPLNIEEDILNEGMDILYSIIERIK</sequence>
<dbReference type="InterPro" id="IPR049704">
    <property type="entry name" value="Aminotrans_3_PPA_site"/>
</dbReference>
<dbReference type="FunFam" id="3.40.640.10:FF:000004">
    <property type="entry name" value="Acetylornithine aminotransferase"/>
    <property type="match status" value="1"/>
</dbReference>
<dbReference type="EMBL" id="SOKJ01000153">
    <property type="protein sequence ID" value="TET11466.1"/>
    <property type="molecule type" value="Genomic_DNA"/>
</dbReference>
<dbReference type="InterPro" id="IPR015422">
    <property type="entry name" value="PyrdxlP-dep_Trfase_small"/>
</dbReference>
<gene>
    <name evidence="6" type="ORF">E3J84_02800</name>
</gene>
<dbReference type="PANTHER" id="PTHR11986">
    <property type="entry name" value="AMINOTRANSFERASE CLASS III"/>
    <property type="match status" value="1"/>
</dbReference>
<evidence type="ECO:0000256" key="5">
    <source>
        <dbReference type="RuleBase" id="RU003560"/>
    </source>
</evidence>
<dbReference type="InterPro" id="IPR050103">
    <property type="entry name" value="Class-III_PLP-dep_AT"/>
</dbReference>
<evidence type="ECO:0000256" key="3">
    <source>
        <dbReference type="ARBA" id="ARBA00022679"/>
    </source>
</evidence>
<dbReference type="PANTHER" id="PTHR11986:SF79">
    <property type="entry name" value="ACETYLORNITHINE AMINOTRANSFERASE, MITOCHONDRIAL"/>
    <property type="match status" value="1"/>
</dbReference>
<feature type="non-terminal residue" evidence="6">
    <location>
        <position position="1"/>
    </location>
</feature>
<keyword evidence="2 6" id="KW-0032">Aminotransferase</keyword>
<dbReference type="InterPro" id="IPR005814">
    <property type="entry name" value="Aminotrans_3"/>
</dbReference>